<evidence type="ECO:0000256" key="7">
    <source>
        <dbReference type="ARBA" id="ARBA00023002"/>
    </source>
</evidence>
<evidence type="ECO:0000256" key="4">
    <source>
        <dbReference type="ARBA" id="ARBA00012312"/>
    </source>
</evidence>
<reference evidence="12" key="1">
    <citation type="submission" date="2019-09" db="EMBL/GenBank/DDBJ databases">
        <title>Draft genome information of white flower Hibiscus syriacus.</title>
        <authorList>
            <person name="Kim Y.-M."/>
        </authorList>
    </citation>
    <scope>NUCLEOTIDE SEQUENCE [LARGE SCALE GENOMIC DNA]</scope>
    <source>
        <strain evidence="12">YM2019G1</strain>
    </source>
</reference>
<dbReference type="Proteomes" id="UP000436088">
    <property type="component" value="Unassembled WGS sequence"/>
</dbReference>
<organism evidence="12 13">
    <name type="scientific">Hibiscus syriacus</name>
    <name type="common">Rose of Sharon</name>
    <dbReference type="NCBI Taxonomy" id="106335"/>
    <lineage>
        <taxon>Eukaryota</taxon>
        <taxon>Viridiplantae</taxon>
        <taxon>Streptophyta</taxon>
        <taxon>Embryophyta</taxon>
        <taxon>Tracheophyta</taxon>
        <taxon>Spermatophyta</taxon>
        <taxon>Magnoliopsida</taxon>
        <taxon>eudicotyledons</taxon>
        <taxon>Gunneridae</taxon>
        <taxon>Pentapetalae</taxon>
        <taxon>rosids</taxon>
        <taxon>malvids</taxon>
        <taxon>Malvales</taxon>
        <taxon>Malvaceae</taxon>
        <taxon>Malvoideae</taxon>
        <taxon>Hibiscus</taxon>
    </lineage>
</organism>
<evidence type="ECO:0000256" key="3">
    <source>
        <dbReference type="ARBA" id="ARBA00008802"/>
    </source>
</evidence>
<dbReference type="Gene3D" id="3.50.50.60">
    <property type="entry name" value="FAD/NAD(P)-binding domain"/>
    <property type="match status" value="1"/>
</dbReference>
<evidence type="ECO:0000256" key="8">
    <source>
        <dbReference type="ARBA" id="ARBA00023136"/>
    </source>
</evidence>
<accession>A0A6A2Y3F8</accession>
<comment type="function">
    <text evidence="10">Catalyzes the stereospecific oxidation of squalene to (S)-2,3-epoxysqualene, and is considered to be a rate-limiting enzyme in steroid biosynthesis.</text>
</comment>
<dbReference type="GO" id="GO:0050660">
    <property type="term" value="F:flavin adenine dinucleotide binding"/>
    <property type="evidence" value="ECO:0007669"/>
    <property type="project" value="UniProtKB-UniRule"/>
</dbReference>
<dbReference type="AlphaFoldDB" id="A0A6A2Y3F8"/>
<evidence type="ECO:0000256" key="5">
    <source>
        <dbReference type="ARBA" id="ARBA00022630"/>
    </source>
</evidence>
<sequence length="325" mass="36637">MGRLMPRIRPTLSSSALELPVLLSYTLGKDGRRVHVIERDLKEPDRIVGELLQPGDYLKLIELDLEDCVEKINAQRVYGYALFKDGKSKKLSYPLENFRSLVAGRSFHNGRFIQRMRHRAATLPNVSLEQGSVTSLLEEKGTIKGVDVPLCFVGLVLENCELPHVNSGHFILADPSPILFYPISSTEVRCLVNVPGRKVPSVSNGEMAHYLKTTVAPQPVASTINTLAGTLYKVFSVSPDTAMEEMWEACFDYEPWRLVFNWTYISTLRSKSPSRKPSATFLFCGNIRCRSSVTSVSFSSTHLDWGLTGFWCIRHYFPSDQSRRN</sequence>
<comment type="subcellular location">
    <subcellularLocation>
        <location evidence="10">Membrane</location>
        <topology evidence="10">Multi-pass membrane protein</topology>
    </subcellularLocation>
</comment>
<evidence type="ECO:0000313" key="12">
    <source>
        <dbReference type="EMBL" id="KAE8670196.1"/>
    </source>
</evidence>
<dbReference type="EMBL" id="VEPZ02001515">
    <property type="protein sequence ID" value="KAE8670196.1"/>
    <property type="molecule type" value="Genomic_DNA"/>
</dbReference>
<dbReference type="InterPro" id="IPR036188">
    <property type="entry name" value="FAD/NAD-bd_sf"/>
</dbReference>
<name>A0A6A2Y3F8_HIBSY</name>
<dbReference type="UniPathway" id="UPA00767">
    <property type="reaction ID" value="UER00752"/>
</dbReference>
<evidence type="ECO:0000313" key="13">
    <source>
        <dbReference type="Proteomes" id="UP000436088"/>
    </source>
</evidence>
<dbReference type="PANTHER" id="PTHR10835:SF15">
    <property type="entry name" value="SQUALENE EPOXIDASE 2, MITOCHONDRIAL"/>
    <property type="match status" value="1"/>
</dbReference>
<protein>
    <recommendedName>
        <fullName evidence="4 10">Squalene monooxygenase</fullName>
        <ecNumber evidence="4 10">1.14.14.17</ecNumber>
    </recommendedName>
</protein>
<dbReference type="SUPFAM" id="SSF51905">
    <property type="entry name" value="FAD/NAD(P)-binding domain"/>
    <property type="match status" value="1"/>
</dbReference>
<comment type="pathway">
    <text evidence="2">Terpene metabolism; lanosterol biosynthesis; lanosterol from farnesyl diphosphate: step 2/3.</text>
</comment>
<evidence type="ECO:0000256" key="9">
    <source>
        <dbReference type="ARBA" id="ARBA00048658"/>
    </source>
</evidence>
<dbReference type="GO" id="GO:0016020">
    <property type="term" value="C:membrane"/>
    <property type="evidence" value="ECO:0007669"/>
    <property type="project" value="UniProtKB-SubCell"/>
</dbReference>
<proteinExistence type="inferred from homology"/>
<dbReference type="GO" id="GO:0016126">
    <property type="term" value="P:sterol biosynthetic process"/>
    <property type="evidence" value="ECO:0007669"/>
    <property type="project" value="UniProtKB-UniRule"/>
</dbReference>
<keyword evidence="13" id="KW-1185">Reference proteome</keyword>
<dbReference type="InterPro" id="IPR040125">
    <property type="entry name" value="Squalene_monox"/>
</dbReference>
<comment type="similarity">
    <text evidence="3 10">Belongs to the squalene monooxygenase family.</text>
</comment>
<gene>
    <name evidence="12" type="ORF">F3Y22_tig00112205pilonHSYRG00048</name>
</gene>
<feature type="domain" description="Squalene epoxidase" evidence="11">
    <location>
        <begin position="146"/>
        <end position="218"/>
    </location>
</feature>
<dbReference type="GO" id="GO:0004506">
    <property type="term" value="F:squalene monooxygenase activity"/>
    <property type="evidence" value="ECO:0007669"/>
    <property type="project" value="UniProtKB-UniRule"/>
</dbReference>
<keyword evidence="7 10" id="KW-0560">Oxidoreductase</keyword>
<comment type="catalytic activity">
    <reaction evidence="9 10">
        <text>squalene + reduced [NADPH--hemoprotein reductase] + O2 = (S)-2,3-epoxysqualene + oxidized [NADPH--hemoprotein reductase] + H2O + H(+)</text>
        <dbReference type="Rhea" id="RHEA:25282"/>
        <dbReference type="Rhea" id="RHEA-COMP:11964"/>
        <dbReference type="Rhea" id="RHEA-COMP:11965"/>
        <dbReference type="ChEBI" id="CHEBI:15377"/>
        <dbReference type="ChEBI" id="CHEBI:15378"/>
        <dbReference type="ChEBI" id="CHEBI:15379"/>
        <dbReference type="ChEBI" id="CHEBI:15440"/>
        <dbReference type="ChEBI" id="CHEBI:15441"/>
        <dbReference type="ChEBI" id="CHEBI:57618"/>
        <dbReference type="ChEBI" id="CHEBI:58210"/>
        <dbReference type="EC" id="1.14.14.17"/>
    </reaction>
</comment>
<dbReference type="Pfam" id="PF08491">
    <property type="entry name" value="SE"/>
    <property type="match status" value="1"/>
</dbReference>
<dbReference type="GO" id="GO:0005783">
    <property type="term" value="C:endoplasmic reticulum"/>
    <property type="evidence" value="ECO:0007669"/>
    <property type="project" value="TreeGrafter"/>
</dbReference>
<dbReference type="EC" id="1.14.14.17" evidence="4 10"/>
<evidence type="ECO:0000256" key="10">
    <source>
        <dbReference type="RuleBase" id="RU367121"/>
    </source>
</evidence>
<keyword evidence="12" id="KW-0503">Monooxygenase</keyword>
<comment type="caution">
    <text evidence="12">The sequence shown here is derived from an EMBL/GenBank/DDBJ whole genome shotgun (WGS) entry which is preliminary data.</text>
</comment>
<keyword evidence="6 10" id="KW-0274">FAD</keyword>
<comment type="cofactor">
    <cofactor evidence="1 10">
        <name>FAD</name>
        <dbReference type="ChEBI" id="CHEBI:57692"/>
    </cofactor>
</comment>
<dbReference type="PANTHER" id="PTHR10835">
    <property type="entry name" value="SQUALENE MONOOXYGENASE"/>
    <property type="match status" value="1"/>
</dbReference>
<keyword evidence="5 10" id="KW-0285">Flavoprotein</keyword>
<evidence type="ECO:0000256" key="6">
    <source>
        <dbReference type="ARBA" id="ARBA00022827"/>
    </source>
</evidence>
<evidence type="ECO:0000256" key="1">
    <source>
        <dbReference type="ARBA" id="ARBA00001974"/>
    </source>
</evidence>
<evidence type="ECO:0000259" key="11">
    <source>
        <dbReference type="Pfam" id="PF08491"/>
    </source>
</evidence>
<evidence type="ECO:0000256" key="2">
    <source>
        <dbReference type="ARBA" id="ARBA00005018"/>
    </source>
</evidence>
<dbReference type="InterPro" id="IPR013698">
    <property type="entry name" value="Squalene_epoxidase"/>
</dbReference>
<keyword evidence="8" id="KW-0472">Membrane</keyword>